<proteinExistence type="predicted"/>
<gene>
    <name evidence="3" type="ORF">MESINF_1838</name>
</gene>
<keyword evidence="3" id="KW-0418">Kinase</keyword>
<keyword evidence="1" id="KW-0547">Nucleotide-binding</keyword>
<protein>
    <submittedName>
        <fullName evidence="3">Protein kinase family protein</fullName>
    </submittedName>
</protein>
<dbReference type="Pfam" id="PF00069">
    <property type="entry name" value="Pkinase"/>
    <property type="match status" value="1"/>
</dbReference>
<dbReference type="AlphaFoldDB" id="A0A7Z7PRY6"/>
<organism evidence="3 4">
    <name type="scientific">Mesotoga infera</name>
    <dbReference type="NCBI Taxonomy" id="1236046"/>
    <lineage>
        <taxon>Bacteria</taxon>
        <taxon>Thermotogati</taxon>
        <taxon>Thermotogota</taxon>
        <taxon>Thermotogae</taxon>
        <taxon>Kosmotogales</taxon>
        <taxon>Kosmotogaceae</taxon>
        <taxon>Mesotoga</taxon>
    </lineage>
</organism>
<keyword evidence="1" id="KW-0067">ATP-binding</keyword>
<feature type="domain" description="Protein kinase" evidence="2">
    <location>
        <begin position="5"/>
        <end position="272"/>
    </location>
</feature>
<dbReference type="GO" id="GO:0005524">
    <property type="term" value="F:ATP binding"/>
    <property type="evidence" value="ECO:0007669"/>
    <property type="project" value="UniProtKB-UniRule"/>
</dbReference>
<dbReference type="KEGG" id="minf:MESINF_1838"/>
<dbReference type="PROSITE" id="PS00107">
    <property type="entry name" value="PROTEIN_KINASE_ATP"/>
    <property type="match status" value="1"/>
</dbReference>
<dbReference type="PANTHER" id="PTHR24345">
    <property type="entry name" value="SERINE/THREONINE-PROTEIN KINASE PLK"/>
    <property type="match status" value="1"/>
</dbReference>
<evidence type="ECO:0000313" key="4">
    <source>
        <dbReference type="Proteomes" id="UP000250796"/>
    </source>
</evidence>
<dbReference type="InterPro" id="IPR000719">
    <property type="entry name" value="Prot_kinase_dom"/>
</dbReference>
<keyword evidence="3" id="KW-0808">Transferase</keyword>
<keyword evidence="4" id="KW-1185">Reference proteome</keyword>
<sequence>MNRRYRINEPLGKGGFGITYLCTDLQSGERVAVKEFFPRGAERSGNDVSPVADDLKEVYYDKLSSFSEEFRIISTISNDHVVKVLDFFTENNTAYYVMEFIDGLNLKEYVKSNGIPDLKTCYRILLDILDGVDSIHDRGYIHGDLKPTNIMATDDGRIKVMDFGAACLKDAFFSFLSAKVISISYSCPEKFFASSVPDYSWDIYSIGGIMFFLLSGKDPVPATERVKGIPLEMSLISNRKARLIIEKAMSFSPKKRYRDSDKFKKALSSRFFF</sequence>
<dbReference type="Proteomes" id="UP000250796">
    <property type="component" value="Chromosome MESINF"/>
</dbReference>
<feature type="binding site" evidence="1">
    <location>
        <position position="34"/>
    </location>
    <ligand>
        <name>ATP</name>
        <dbReference type="ChEBI" id="CHEBI:30616"/>
    </ligand>
</feature>
<dbReference type="EMBL" id="LS974202">
    <property type="protein sequence ID" value="SSC13282.1"/>
    <property type="molecule type" value="Genomic_DNA"/>
</dbReference>
<dbReference type="GO" id="GO:0004672">
    <property type="term" value="F:protein kinase activity"/>
    <property type="evidence" value="ECO:0007669"/>
    <property type="project" value="InterPro"/>
</dbReference>
<reference evidence="3 4" key="1">
    <citation type="submission" date="2017-01" db="EMBL/GenBank/DDBJ databases">
        <authorList>
            <person name="Erauso G."/>
        </authorList>
    </citation>
    <scope>NUCLEOTIDE SEQUENCE [LARGE SCALE GENOMIC DNA]</scope>
    <source>
        <strain evidence="3">MESINF1</strain>
    </source>
</reference>
<dbReference type="CDD" id="cd14014">
    <property type="entry name" value="STKc_PknB_like"/>
    <property type="match status" value="1"/>
</dbReference>
<evidence type="ECO:0000313" key="3">
    <source>
        <dbReference type="EMBL" id="SSC13282.1"/>
    </source>
</evidence>
<evidence type="ECO:0000256" key="1">
    <source>
        <dbReference type="PROSITE-ProRule" id="PRU10141"/>
    </source>
</evidence>
<dbReference type="SUPFAM" id="SSF56112">
    <property type="entry name" value="Protein kinase-like (PK-like)"/>
    <property type="match status" value="1"/>
</dbReference>
<dbReference type="Gene3D" id="1.10.510.10">
    <property type="entry name" value="Transferase(Phosphotransferase) domain 1"/>
    <property type="match status" value="1"/>
</dbReference>
<dbReference type="InterPro" id="IPR017441">
    <property type="entry name" value="Protein_kinase_ATP_BS"/>
</dbReference>
<dbReference type="SMART" id="SM00220">
    <property type="entry name" value="S_TKc"/>
    <property type="match status" value="1"/>
</dbReference>
<accession>A0A7Z7PRY6</accession>
<evidence type="ECO:0000259" key="2">
    <source>
        <dbReference type="PROSITE" id="PS50011"/>
    </source>
</evidence>
<dbReference type="PROSITE" id="PS50011">
    <property type="entry name" value="PROTEIN_KINASE_DOM"/>
    <property type="match status" value="1"/>
</dbReference>
<dbReference type="InterPro" id="IPR011009">
    <property type="entry name" value="Kinase-like_dom_sf"/>
</dbReference>
<name>A0A7Z7PRY6_9BACT</name>